<dbReference type="Proteomes" id="UP000518300">
    <property type="component" value="Unassembled WGS sequence"/>
</dbReference>
<accession>A0A848LGR7</accession>
<dbReference type="InterPro" id="IPR006626">
    <property type="entry name" value="PbH1"/>
</dbReference>
<dbReference type="AlphaFoldDB" id="A0A848LGR7"/>
<organism evidence="1 2">
    <name type="scientific">Pyxidicoccus fallax</name>
    <dbReference type="NCBI Taxonomy" id="394095"/>
    <lineage>
        <taxon>Bacteria</taxon>
        <taxon>Pseudomonadati</taxon>
        <taxon>Myxococcota</taxon>
        <taxon>Myxococcia</taxon>
        <taxon>Myxococcales</taxon>
        <taxon>Cystobacterineae</taxon>
        <taxon>Myxococcaceae</taxon>
        <taxon>Pyxidicoccus</taxon>
    </lineage>
</organism>
<name>A0A848LGR7_9BACT</name>
<dbReference type="RefSeq" id="WP_169344582.1">
    <property type="nucleotide sequence ID" value="NZ_JABBJJ010000036.1"/>
</dbReference>
<gene>
    <name evidence="1" type="ORF">HG543_10545</name>
</gene>
<sequence length="861" mass="88473">MYRADMKRLALLVGALVLVTTGCHLEEEEGINLEPSASARVVVALPRSLPAEAVSRVQFSTGGGADAGTGEDLTFGGSGWEISVRGVESGERATLRATVLDPAGAESARVEVRDVELPRHRPVRVVLVPQAPVTGEPTGNAAPFIDAVVAGDAVPRPGAKLELRAVAHDPNPGEALTYAWRATGGSFSDETIAAPEWTAPVEMGPVMLTLQVTDARGAVATLDFPVPVGVERDGGEAVFNRWPSLAELAAQPTRVSDGSPVALEAVGVDDDGDALTYAWTATCEGTFDDPAAAQASFTPTRLPEAACNNCRLSLVVSDEYGGRREGAVELCVERKAPPIIESTEQPSQSAQAGQLMRLRATATDPQNEPLDFTWTASTGLLGTPVQAGNSGEVDWTALSCLPAGVEPTVRLTVTNASGLSASHTFAVQWGDRRCGRFPPCTVTMANATVTLGADCETESTVFIPDGYTFDGAGRVLTAEDPQGGRFRGAVLRNRGTTAHVRGVTVAARGLRAGPCDGGADALSGIRLEGASGSIVGSEVRELVQEGSLGGCQEGTAIEVRNAVDAAEPVRVDVLRNQASGYQKGGIVVAGRVVATVEGNALDGGGPVAAIARNGIQVSSGATGRVVDNTVRGHAYTGPGYVASGIVVVGGSYYGVPLSKNVVIQDNELADNDVGINLSQLSTGEVPPSEPTNIQLLKNRLSSAAVTNGMYQAAISDYGRANVISRNDISGPGYDRATRSGVTFDVDVVAEAASEVVFLTPELRVAAGTCSGALVVQSQDAAGNLSALASSALVVRTESAGVTFYADAACTEALPASGAGRALTLEASHQEAVFYFRAAQAGAVTVTVAGDGVSASQAQTVE</sequence>
<proteinExistence type="predicted"/>
<dbReference type="PROSITE" id="PS51257">
    <property type="entry name" value="PROKAR_LIPOPROTEIN"/>
    <property type="match status" value="1"/>
</dbReference>
<dbReference type="InterPro" id="IPR012334">
    <property type="entry name" value="Pectin_lyas_fold"/>
</dbReference>
<dbReference type="InterPro" id="IPR011050">
    <property type="entry name" value="Pectin_lyase_fold/virulence"/>
</dbReference>
<dbReference type="SMART" id="SM00710">
    <property type="entry name" value="PbH1"/>
    <property type="match status" value="5"/>
</dbReference>
<dbReference type="SUPFAM" id="SSF51126">
    <property type="entry name" value="Pectin lyase-like"/>
    <property type="match status" value="1"/>
</dbReference>
<keyword evidence="2" id="KW-1185">Reference proteome</keyword>
<evidence type="ECO:0000313" key="2">
    <source>
        <dbReference type="Proteomes" id="UP000518300"/>
    </source>
</evidence>
<dbReference type="InterPro" id="IPR013783">
    <property type="entry name" value="Ig-like_fold"/>
</dbReference>
<protein>
    <submittedName>
        <fullName evidence="1">Right-handed parallel beta-helix repeat-containing protein</fullName>
    </submittedName>
</protein>
<comment type="caution">
    <text evidence="1">The sequence shown here is derived from an EMBL/GenBank/DDBJ whole genome shotgun (WGS) entry which is preliminary data.</text>
</comment>
<dbReference type="Gene3D" id="2.60.40.10">
    <property type="entry name" value="Immunoglobulins"/>
    <property type="match status" value="3"/>
</dbReference>
<dbReference type="EMBL" id="JABBJJ010000036">
    <property type="protein sequence ID" value="NMO15288.1"/>
    <property type="molecule type" value="Genomic_DNA"/>
</dbReference>
<reference evidence="1 2" key="1">
    <citation type="submission" date="2020-04" db="EMBL/GenBank/DDBJ databases">
        <title>Draft genome of Pyxidicoccus fallax type strain.</title>
        <authorList>
            <person name="Whitworth D.E."/>
        </authorList>
    </citation>
    <scope>NUCLEOTIDE SEQUENCE [LARGE SCALE GENOMIC DNA]</scope>
    <source>
        <strain evidence="1 2">DSM 14698</strain>
    </source>
</reference>
<dbReference type="Gene3D" id="2.160.20.10">
    <property type="entry name" value="Single-stranded right-handed beta-helix, Pectin lyase-like"/>
    <property type="match status" value="1"/>
</dbReference>
<evidence type="ECO:0000313" key="1">
    <source>
        <dbReference type="EMBL" id="NMO15288.1"/>
    </source>
</evidence>